<evidence type="ECO:0000256" key="10">
    <source>
        <dbReference type="PIRSR" id="PIRSR623612-1"/>
    </source>
</evidence>
<dbReference type="Gene3D" id="3.10.450.490">
    <property type="match status" value="1"/>
</dbReference>
<comment type="similarity">
    <text evidence="2">Belongs to the peptidase M4 family.</text>
</comment>
<comment type="cofactor">
    <cofactor evidence="1">
        <name>Zn(2+)</name>
        <dbReference type="ChEBI" id="CHEBI:29105"/>
    </cofactor>
</comment>
<dbReference type="InterPro" id="IPR035914">
    <property type="entry name" value="Sperma_CUB_dom_sf"/>
</dbReference>
<evidence type="ECO:0000259" key="15">
    <source>
        <dbReference type="Pfam" id="PF07504"/>
    </source>
</evidence>
<dbReference type="Proteomes" id="UP000195437">
    <property type="component" value="Chromosome"/>
</dbReference>
<keyword evidence="8" id="KW-0482">Metalloprotease</keyword>
<dbReference type="GO" id="GO:0046872">
    <property type="term" value="F:metal ion binding"/>
    <property type="evidence" value="ECO:0007669"/>
    <property type="project" value="UniProtKB-KW"/>
</dbReference>
<evidence type="ECO:0000256" key="5">
    <source>
        <dbReference type="ARBA" id="ARBA00022729"/>
    </source>
</evidence>
<keyword evidence="7" id="KW-0862">Zinc</keyword>
<reference evidence="17" key="1">
    <citation type="submission" date="2017-05" db="EMBL/GenBank/DDBJ databases">
        <authorList>
            <person name="Sung H."/>
        </authorList>
    </citation>
    <scope>NUCLEOTIDE SEQUENCE [LARGE SCALE GENOMIC DNA]</scope>
    <source>
        <strain evidence="17">AR23208</strain>
    </source>
</reference>
<proteinExistence type="inferred from homology"/>
<feature type="signal peptide" evidence="11">
    <location>
        <begin position="1"/>
        <end position="29"/>
    </location>
</feature>
<dbReference type="InterPro" id="IPR013856">
    <property type="entry name" value="Peptidase_M4_domain"/>
</dbReference>
<evidence type="ECO:0000256" key="1">
    <source>
        <dbReference type="ARBA" id="ARBA00001947"/>
    </source>
</evidence>
<keyword evidence="4" id="KW-0479">Metal-binding</keyword>
<evidence type="ECO:0000256" key="6">
    <source>
        <dbReference type="ARBA" id="ARBA00022801"/>
    </source>
</evidence>
<dbReference type="GO" id="GO:0006508">
    <property type="term" value="P:proteolysis"/>
    <property type="evidence" value="ECO:0007669"/>
    <property type="project" value="UniProtKB-KW"/>
</dbReference>
<dbReference type="InterPro" id="IPR023612">
    <property type="entry name" value="Peptidase_M4"/>
</dbReference>
<evidence type="ECO:0000259" key="14">
    <source>
        <dbReference type="Pfam" id="PF03413"/>
    </source>
</evidence>
<feature type="chain" id="PRO_5013231312" description="Peptidase M4" evidence="11">
    <location>
        <begin position="30"/>
        <end position="801"/>
    </location>
</feature>
<dbReference type="SUPFAM" id="SSF49854">
    <property type="entry name" value="Spermadhesin, CUB domain"/>
    <property type="match status" value="1"/>
</dbReference>
<dbReference type="PANTHER" id="PTHR33794">
    <property type="entry name" value="BACILLOLYSIN"/>
    <property type="match status" value="1"/>
</dbReference>
<dbReference type="Gene3D" id="2.60.120.380">
    <property type="match status" value="1"/>
</dbReference>
<dbReference type="InterPro" id="IPR025711">
    <property type="entry name" value="PepSY"/>
</dbReference>
<dbReference type="OrthoDB" id="291295at2"/>
<organism evidence="16 17">
    <name type="scientific">Tumebacillus avium</name>
    <dbReference type="NCBI Taxonomy" id="1903704"/>
    <lineage>
        <taxon>Bacteria</taxon>
        <taxon>Bacillati</taxon>
        <taxon>Bacillota</taxon>
        <taxon>Bacilli</taxon>
        <taxon>Bacillales</taxon>
        <taxon>Alicyclobacillaceae</taxon>
        <taxon>Tumebacillus</taxon>
    </lineage>
</organism>
<name>A0A1Y0IUU2_9BACL</name>
<accession>A0A1Y0IUU2</accession>
<dbReference type="InterPro" id="IPR011096">
    <property type="entry name" value="FTP_domain"/>
</dbReference>
<dbReference type="InterPro" id="IPR050728">
    <property type="entry name" value="Zinc_Metalloprotease_M4"/>
</dbReference>
<feature type="domain" description="Peptidase M4 C-terminal" evidence="13">
    <location>
        <begin position="396"/>
        <end position="548"/>
    </location>
</feature>
<evidence type="ECO:0000256" key="2">
    <source>
        <dbReference type="ARBA" id="ARBA00009388"/>
    </source>
</evidence>
<dbReference type="InterPro" id="IPR027268">
    <property type="entry name" value="Peptidase_M4/M1_CTD_sf"/>
</dbReference>
<evidence type="ECO:0000313" key="16">
    <source>
        <dbReference type="EMBL" id="ARU63255.1"/>
    </source>
</evidence>
<evidence type="ECO:0000256" key="3">
    <source>
        <dbReference type="ARBA" id="ARBA00022670"/>
    </source>
</evidence>
<gene>
    <name evidence="16" type="ORF">CBW65_21440</name>
</gene>
<dbReference type="AlphaFoldDB" id="A0A1Y0IUU2"/>
<evidence type="ECO:0008006" key="18">
    <source>
        <dbReference type="Google" id="ProtNLM"/>
    </source>
</evidence>
<dbReference type="PRINTS" id="PR00730">
    <property type="entry name" value="THERMOLYSIN"/>
</dbReference>
<dbReference type="Gene3D" id="3.10.170.10">
    <property type="match status" value="1"/>
</dbReference>
<dbReference type="Pfam" id="PF01447">
    <property type="entry name" value="Peptidase_M4"/>
    <property type="match status" value="1"/>
</dbReference>
<keyword evidence="17" id="KW-1185">Reference proteome</keyword>
<dbReference type="Pfam" id="PF03413">
    <property type="entry name" value="PepSY"/>
    <property type="match status" value="1"/>
</dbReference>
<evidence type="ECO:0000256" key="9">
    <source>
        <dbReference type="ARBA" id="ARBA00023145"/>
    </source>
</evidence>
<evidence type="ECO:0000256" key="11">
    <source>
        <dbReference type="SAM" id="SignalP"/>
    </source>
</evidence>
<sequence>MKMKKVPAFAVASTLVLSMAAINTFPVLAAPSEKSKAVDRQESARIDISENSKGKENLSWNIKKDVPSFVSGKLSSRTVRSGSDAVAVLEENRDLFNMDSAQLELTPFDTIKDEHGQAFKFRQTYKGVPVFGNELILHTDADGKVTAVNGYYDPVVKIKGLKVKPSLSADQALTVAKQTLKVTAAASFDVQESQLVVYEAGEGDYHLVYLVTLSTLDGTPVYADVFVDAHDGAVVHTISKLSMVAAVAPASGVLDDTKTLNTDLVSGLYYLSDVTKPMFSTGGKIDTYSANYGLSLPGTMLSNTDNVWSDKAAVDAHYYAGLVYDYYYTEHGRNSFDNNGATIKSTVHYSSNYNNAFWNGGQMVYGDGDGKNYLAFSGALDVVAHELTHAVTTKTAGLIYQDQSGALSESFSDVFGELIENKPDNNWLVGEAIVTPDIPGDAMRSLADPGAYNHPDNMAEYLYTSADSGGVHTNSGIPNKAFYLFVTAPGMTQQKAGKVWYRALTQYLTSKSIFNDARNATRQAAIDLYGAGSAEVATVVNAWESVGVNDSTGDPFEPNNSKESAYAPVISDTTYNGRITSAGDEDWFKFTPSANGNVTVLMNNMAYDYDLAVYDATSNLIGQSTNRGNLAETVAFSGTAGATYYVKIVGYNGAQSSTSVYTLKATFPTVTTNKWFYETLPMDTPHPYPVSYNNRYQHTYKKQGAQKVALHFSRFETEHTYDYVQIRDKNDLTVYTYTGTLAGFWVTLDGDEASAILFSDSSVTAFGYTIDQVAYYNPTAIVSAGMLAEEPKTSFVDPIEE</sequence>
<dbReference type="Gene3D" id="2.60.120.290">
    <property type="entry name" value="Spermadhesin, CUB domain"/>
    <property type="match status" value="1"/>
</dbReference>
<dbReference type="KEGG" id="tum:CBW65_21440"/>
<evidence type="ECO:0000256" key="8">
    <source>
        <dbReference type="ARBA" id="ARBA00023049"/>
    </source>
</evidence>
<dbReference type="PANTHER" id="PTHR33794:SF1">
    <property type="entry name" value="BACILLOLYSIN"/>
    <property type="match status" value="1"/>
</dbReference>
<dbReference type="Gene3D" id="3.10.450.40">
    <property type="match status" value="1"/>
</dbReference>
<dbReference type="InterPro" id="IPR001570">
    <property type="entry name" value="Peptidase_M4_C_domain"/>
</dbReference>
<dbReference type="CDD" id="cd09597">
    <property type="entry name" value="M4_TLP"/>
    <property type="match status" value="1"/>
</dbReference>
<keyword evidence="3" id="KW-0645">Protease</keyword>
<keyword evidence="9" id="KW-0865">Zymogen</keyword>
<evidence type="ECO:0000259" key="12">
    <source>
        <dbReference type="Pfam" id="PF01447"/>
    </source>
</evidence>
<dbReference type="Gene3D" id="1.10.390.10">
    <property type="entry name" value="Neutral Protease Domain 2"/>
    <property type="match status" value="1"/>
</dbReference>
<evidence type="ECO:0000313" key="17">
    <source>
        <dbReference type="Proteomes" id="UP000195437"/>
    </source>
</evidence>
<feature type="domain" description="FTP" evidence="15">
    <location>
        <begin position="105"/>
        <end position="150"/>
    </location>
</feature>
<feature type="active site" description="Proton donor" evidence="10">
    <location>
        <position position="472"/>
    </location>
</feature>
<keyword evidence="6" id="KW-0378">Hydrolase</keyword>
<evidence type="ECO:0000259" key="13">
    <source>
        <dbReference type="Pfam" id="PF02868"/>
    </source>
</evidence>
<keyword evidence="5 11" id="KW-0732">Signal</keyword>
<dbReference type="SUPFAM" id="SSF89260">
    <property type="entry name" value="Collagen-binding domain"/>
    <property type="match status" value="1"/>
</dbReference>
<dbReference type="EMBL" id="CP021434">
    <property type="protein sequence ID" value="ARU63255.1"/>
    <property type="molecule type" value="Genomic_DNA"/>
</dbReference>
<feature type="domain" description="PepSY" evidence="14">
    <location>
        <begin position="167"/>
        <end position="234"/>
    </location>
</feature>
<feature type="domain" description="Peptidase M4" evidence="12">
    <location>
        <begin position="252"/>
        <end position="392"/>
    </location>
</feature>
<dbReference type="SUPFAM" id="SSF55486">
    <property type="entry name" value="Metalloproteases ('zincins'), catalytic domain"/>
    <property type="match status" value="1"/>
</dbReference>
<evidence type="ECO:0000256" key="4">
    <source>
        <dbReference type="ARBA" id="ARBA00022723"/>
    </source>
</evidence>
<dbReference type="Pfam" id="PF02868">
    <property type="entry name" value="Peptidase_M4_C"/>
    <property type="match status" value="1"/>
</dbReference>
<dbReference type="Pfam" id="PF07504">
    <property type="entry name" value="FTP"/>
    <property type="match status" value="1"/>
</dbReference>
<dbReference type="GO" id="GO:0004222">
    <property type="term" value="F:metalloendopeptidase activity"/>
    <property type="evidence" value="ECO:0007669"/>
    <property type="project" value="InterPro"/>
</dbReference>
<feature type="active site" evidence="10">
    <location>
        <position position="386"/>
    </location>
</feature>
<evidence type="ECO:0000256" key="7">
    <source>
        <dbReference type="ARBA" id="ARBA00022833"/>
    </source>
</evidence>
<protein>
    <recommendedName>
        <fullName evidence="18">Peptidase M4</fullName>
    </recommendedName>
</protein>